<protein>
    <submittedName>
        <fullName evidence="1">Universal stress protein</fullName>
    </submittedName>
</protein>
<keyword evidence="2" id="KW-1185">Reference proteome</keyword>
<sequence length="249" mass="27138">MRFPTDPSRLSYLVPLDGRIGPSWVVDQAIELAQLSGGQLLGVSTLSPEAAPPVLDSFAQRSQQARVPYESFRASGSRSQALGHLMPRVDMVMVAWFPRALRTFGFSTLDRVIRHATRPIWLAQETDQVPTGLTVAFHGQRKAFHAVRHAARLAQAWQRPVDLLVVAEGRDIDDHDVLIARQELLAQGIAERESRYEQGDTGQVLAGVTAADQLLVMGGAGGGHLFGLTVSRVVQQVLKSPRGPVLICP</sequence>
<dbReference type="RefSeq" id="WP_224611886.1">
    <property type="nucleotide sequence ID" value="NZ_JAIQXV010000021.1"/>
</dbReference>
<dbReference type="Proteomes" id="UP001596317">
    <property type="component" value="Unassembled WGS sequence"/>
</dbReference>
<organism evidence="1 2">
    <name type="scientific">Deinococcus multiflagellatus</name>
    <dbReference type="NCBI Taxonomy" id="1656887"/>
    <lineage>
        <taxon>Bacteria</taxon>
        <taxon>Thermotogati</taxon>
        <taxon>Deinococcota</taxon>
        <taxon>Deinococci</taxon>
        <taxon>Deinococcales</taxon>
        <taxon>Deinococcaceae</taxon>
        <taxon>Deinococcus</taxon>
    </lineage>
</organism>
<name>A0ABW1ZRM7_9DEIO</name>
<accession>A0ABW1ZRM7</accession>
<evidence type="ECO:0000313" key="2">
    <source>
        <dbReference type="Proteomes" id="UP001596317"/>
    </source>
</evidence>
<dbReference type="EMBL" id="JBHSWB010000002">
    <property type="protein sequence ID" value="MFC6663173.1"/>
    <property type="molecule type" value="Genomic_DNA"/>
</dbReference>
<gene>
    <name evidence="1" type="ORF">ACFP90_24315</name>
</gene>
<dbReference type="Gene3D" id="3.40.50.12370">
    <property type="match status" value="1"/>
</dbReference>
<reference evidence="2" key="1">
    <citation type="journal article" date="2019" name="Int. J. Syst. Evol. Microbiol.">
        <title>The Global Catalogue of Microorganisms (GCM) 10K type strain sequencing project: providing services to taxonomists for standard genome sequencing and annotation.</title>
        <authorList>
            <consortium name="The Broad Institute Genomics Platform"/>
            <consortium name="The Broad Institute Genome Sequencing Center for Infectious Disease"/>
            <person name="Wu L."/>
            <person name="Ma J."/>
        </authorList>
    </citation>
    <scope>NUCLEOTIDE SEQUENCE [LARGE SCALE GENOMIC DNA]</scope>
    <source>
        <strain evidence="2">CCUG 63830</strain>
    </source>
</reference>
<proteinExistence type="predicted"/>
<comment type="caution">
    <text evidence="1">The sequence shown here is derived from an EMBL/GenBank/DDBJ whole genome shotgun (WGS) entry which is preliminary data.</text>
</comment>
<evidence type="ECO:0000313" key="1">
    <source>
        <dbReference type="EMBL" id="MFC6663173.1"/>
    </source>
</evidence>
<dbReference type="SUPFAM" id="SSF52402">
    <property type="entry name" value="Adenine nucleotide alpha hydrolases-like"/>
    <property type="match status" value="2"/>
</dbReference>